<dbReference type="Proteomes" id="UP001205311">
    <property type="component" value="Unassembled WGS sequence"/>
</dbReference>
<dbReference type="EMBL" id="JAMTCP010000011">
    <property type="protein sequence ID" value="MCP2258822.1"/>
    <property type="molecule type" value="Genomic_DNA"/>
</dbReference>
<evidence type="ECO:0008006" key="4">
    <source>
        <dbReference type="Google" id="ProtNLM"/>
    </source>
</evidence>
<reference evidence="2 3" key="1">
    <citation type="submission" date="2022-06" db="EMBL/GenBank/DDBJ databases">
        <title>Genomic Encyclopedia of Archaeal and Bacterial Type Strains, Phase II (KMG-II): from individual species to whole genera.</title>
        <authorList>
            <person name="Goeker M."/>
        </authorList>
    </citation>
    <scope>NUCLEOTIDE SEQUENCE [LARGE SCALE GENOMIC DNA]</scope>
    <source>
        <strain evidence="2 3">DSM 40477</strain>
    </source>
</reference>
<accession>A0ABT1HTI7</accession>
<organism evidence="2 3">
    <name type="scientific">Streptoalloteichus tenebrarius (strain ATCC 17920 / DSM 40477 / JCM 4838 / CBS 697.72 / NBRC 16177 / NCIMB 11028 / NRRL B-12390 / A12253. 1 / ISP 5477)</name>
    <name type="common">Streptomyces tenebrarius</name>
    <dbReference type="NCBI Taxonomy" id="1933"/>
    <lineage>
        <taxon>Bacteria</taxon>
        <taxon>Bacillati</taxon>
        <taxon>Actinomycetota</taxon>
        <taxon>Actinomycetes</taxon>
        <taxon>Pseudonocardiales</taxon>
        <taxon>Pseudonocardiaceae</taxon>
        <taxon>Streptoalloteichus</taxon>
    </lineage>
</organism>
<evidence type="ECO:0000313" key="3">
    <source>
        <dbReference type="Proteomes" id="UP001205311"/>
    </source>
</evidence>
<gene>
    <name evidence="2" type="ORF">LX15_002520</name>
</gene>
<comment type="caution">
    <text evidence="2">The sequence shown here is derived from an EMBL/GenBank/DDBJ whole genome shotgun (WGS) entry which is preliminary data.</text>
</comment>
<keyword evidence="3" id="KW-1185">Reference proteome</keyword>
<feature type="region of interest" description="Disordered" evidence="1">
    <location>
        <begin position="146"/>
        <end position="180"/>
    </location>
</feature>
<name>A0ABT1HTI7_STRSD</name>
<feature type="compositionally biased region" description="Basic residues" evidence="1">
    <location>
        <begin position="167"/>
        <end position="180"/>
    </location>
</feature>
<evidence type="ECO:0000313" key="2">
    <source>
        <dbReference type="EMBL" id="MCP2258822.1"/>
    </source>
</evidence>
<proteinExistence type="predicted"/>
<protein>
    <recommendedName>
        <fullName evidence="4">DJ-1/PfpI domain-containing protein</fullName>
    </recommendedName>
</protein>
<sequence>MSRPTPASASRALLSVSCVLPDVVVPGDGDPGFTVVYMEHAEPSQWELADVLVVPPRSNADQVDRAARETLRTYVGCSIVAAVCAGAGCVVVSRDGQRAELSGDPSVATDIGRFAAVAYAWLVAGRPLASLRPADVAAASLDWGRCEPSGGQRGSWRGVSGSDPLSRSRRRSARGLPRPR</sequence>
<evidence type="ECO:0000256" key="1">
    <source>
        <dbReference type="SAM" id="MobiDB-lite"/>
    </source>
</evidence>